<proteinExistence type="predicted"/>
<dbReference type="Proteomes" id="UP000600171">
    <property type="component" value="Unassembled WGS sequence"/>
</dbReference>
<dbReference type="InterPro" id="IPR011335">
    <property type="entry name" value="Restrct_endonuc-II-like"/>
</dbReference>
<sequence length="233" mass="26943">MLNDGDFRAVRRKEVQAFRTKNLRDDEKVMWKGVLITSVERTVFDLSHELSPYQLVQLIDGAINAHGGYRTIEPLTSIDKLFALCRNHRGERGVKKLKLCLQRARVGSDSAQETLLRLLLEDHGVKDLALNKAVYGEHGELLFQADLAVEKERISIQYEGEHHSGVEQMQKDIHRQRRTESMGWKEVRIVSKDLYQSEFDHEVKDWVPRAVLLVRRAFNQARGVTYHSKNTPN</sequence>
<protein>
    <recommendedName>
        <fullName evidence="3">DUF559 domain-containing protein</fullName>
    </recommendedName>
</protein>
<dbReference type="RefSeq" id="WP_188359136.1">
    <property type="nucleotide sequence ID" value="NZ_BMDC01000001.1"/>
</dbReference>
<evidence type="ECO:0008006" key="3">
    <source>
        <dbReference type="Google" id="ProtNLM"/>
    </source>
</evidence>
<name>A0A917MS17_9MICC</name>
<reference evidence="1 2" key="1">
    <citation type="journal article" date="2014" name="Int. J. Syst. Evol. Microbiol.">
        <title>Complete genome sequence of Corynebacterium casei LMG S-19264T (=DSM 44701T), isolated from a smear-ripened cheese.</title>
        <authorList>
            <consortium name="US DOE Joint Genome Institute (JGI-PGF)"/>
            <person name="Walter F."/>
            <person name="Albersmeier A."/>
            <person name="Kalinowski J."/>
            <person name="Ruckert C."/>
        </authorList>
    </citation>
    <scope>NUCLEOTIDE SEQUENCE [LARGE SCALE GENOMIC DNA]</scope>
    <source>
        <strain evidence="1 2">CCM 8669</strain>
    </source>
</reference>
<dbReference type="AlphaFoldDB" id="A0A917MS17"/>
<dbReference type="Gene3D" id="3.40.960.10">
    <property type="entry name" value="VSR Endonuclease"/>
    <property type="match status" value="1"/>
</dbReference>
<organism evidence="1 2">
    <name type="scientific">Rothia aerolata</name>
    <dbReference type="NCBI Taxonomy" id="1812262"/>
    <lineage>
        <taxon>Bacteria</taxon>
        <taxon>Bacillati</taxon>
        <taxon>Actinomycetota</taxon>
        <taxon>Actinomycetes</taxon>
        <taxon>Micrococcales</taxon>
        <taxon>Micrococcaceae</taxon>
        <taxon>Rothia</taxon>
    </lineage>
</organism>
<accession>A0A917MS17</accession>
<keyword evidence="2" id="KW-1185">Reference proteome</keyword>
<evidence type="ECO:0000313" key="2">
    <source>
        <dbReference type="Proteomes" id="UP000600171"/>
    </source>
</evidence>
<dbReference type="EMBL" id="BMDC01000001">
    <property type="protein sequence ID" value="GGH60811.1"/>
    <property type="molecule type" value="Genomic_DNA"/>
</dbReference>
<comment type="caution">
    <text evidence="1">The sequence shown here is derived from an EMBL/GenBank/DDBJ whole genome shotgun (WGS) entry which is preliminary data.</text>
</comment>
<gene>
    <name evidence="1" type="ORF">GCM10007359_09370</name>
</gene>
<dbReference type="SUPFAM" id="SSF52980">
    <property type="entry name" value="Restriction endonuclease-like"/>
    <property type="match status" value="1"/>
</dbReference>
<evidence type="ECO:0000313" key="1">
    <source>
        <dbReference type="EMBL" id="GGH60811.1"/>
    </source>
</evidence>